<dbReference type="Proteomes" id="UP000295818">
    <property type="component" value="Unassembled WGS sequence"/>
</dbReference>
<accession>A0ABY2B7S1</accession>
<reference evidence="2 3" key="1">
    <citation type="journal article" date="2015" name="Stand. Genomic Sci.">
        <title>Genomic Encyclopedia of Bacterial and Archaeal Type Strains, Phase III: the genomes of soil and plant-associated and newly described type strains.</title>
        <authorList>
            <person name="Whitman W.B."/>
            <person name="Woyke T."/>
            <person name="Klenk H.P."/>
            <person name="Zhou Y."/>
            <person name="Lilburn T.G."/>
            <person name="Beck B.J."/>
            <person name="De Vos P."/>
            <person name="Vandamme P."/>
            <person name="Eisen J.A."/>
            <person name="Garrity G."/>
            <person name="Hugenholtz P."/>
            <person name="Kyrpides N.C."/>
        </authorList>
    </citation>
    <scope>NUCLEOTIDE SEQUENCE [LARGE SCALE GENOMIC DNA]</scope>
    <source>
        <strain evidence="2 3">VKM Ac-2538</strain>
    </source>
</reference>
<feature type="domain" description="HTH cro/C1-type" evidence="1">
    <location>
        <begin position="8"/>
        <end position="62"/>
    </location>
</feature>
<dbReference type="Pfam" id="PF01381">
    <property type="entry name" value="HTH_3"/>
    <property type="match status" value="1"/>
</dbReference>
<evidence type="ECO:0000313" key="3">
    <source>
        <dbReference type="Proteomes" id="UP000295818"/>
    </source>
</evidence>
<dbReference type="InterPro" id="IPR001387">
    <property type="entry name" value="Cro/C1-type_HTH"/>
</dbReference>
<dbReference type="CDD" id="cd00093">
    <property type="entry name" value="HTH_XRE"/>
    <property type="match status" value="1"/>
</dbReference>
<keyword evidence="3" id="KW-1185">Reference proteome</keyword>
<evidence type="ECO:0000259" key="1">
    <source>
        <dbReference type="PROSITE" id="PS50943"/>
    </source>
</evidence>
<evidence type="ECO:0000313" key="2">
    <source>
        <dbReference type="EMBL" id="TCO10253.1"/>
    </source>
</evidence>
<dbReference type="SUPFAM" id="SSF47413">
    <property type="entry name" value="lambda repressor-like DNA-binding domains"/>
    <property type="match status" value="1"/>
</dbReference>
<dbReference type="InterPro" id="IPR011990">
    <property type="entry name" value="TPR-like_helical_dom_sf"/>
</dbReference>
<dbReference type="InterPro" id="IPR010982">
    <property type="entry name" value="Lambda_DNA-bd_dom_sf"/>
</dbReference>
<protein>
    <submittedName>
        <fullName evidence="2">DNA-binding XRE family transcriptional regulator</fullName>
    </submittedName>
</protein>
<dbReference type="EMBL" id="SLWM01000034">
    <property type="protein sequence ID" value="TCO10253.1"/>
    <property type="molecule type" value="Genomic_DNA"/>
</dbReference>
<sequence length="390" mass="41979">MGSRRVRLAQRRKAAGHSQENLAALLGVDRSTVVRWEVADTAPQPWLRPKLAEALGISVHELDGLLDDISEPTERRDAISDARPSMPIRLSDGPHLDAVVEHLREQWHLLVKTDNLLGPRHALSGVLGQLDTINELLATAGTAGRPQVVRLAAQYAESASWLYEDSGGTAEARHWSGRALEWAIEANDPLMTSWVLFRRSQQAVPSGNAAQVLGLAGAARRAATDLLPPMRAALDQQEAQGFALDGDESAAHRKLDAAHTWAATDAAGDARTGHGSFCTASYIEVQRAGCWLTLGKPERAISLYEATLPGLPDVYRRDRGVALGRLASAYAVSGEPEPAAVKATEALSIGQEVGSERTLGLVRAVSKTLSGYRQLPAVSQFMRELAAEPR</sequence>
<proteinExistence type="predicted"/>
<dbReference type="PROSITE" id="PS50943">
    <property type="entry name" value="HTH_CROC1"/>
    <property type="match status" value="1"/>
</dbReference>
<dbReference type="Gene3D" id="1.10.260.40">
    <property type="entry name" value="lambda repressor-like DNA-binding domains"/>
    <property type="match status" value="1"/>
</dbReference>
<dbReference type="GO" id="GO:0003677">
    <property type="term" value="F:DNA binding"/>
    <property type="evidence" value="ECO:0007669"/>
    <property type="project" value="UniProtKB-KW"/>
</dbReference>
<gene>
    <name evidence="2" type="ORF">EV644_1341</name>
</gene>
<dbReference type="SUPFAM" id="SSF48452">
    <property type="entry name" value="TPR-like"/>
    <property type="match status" value="1"/>
</dbReference>
<name>A0ABY2B7S1_9ACTN</name>
<dbReference type="SMART" id="SM00530">
    <property type="entry name" value="HTH_XRE"/>
    <property type="match status" value="1"/>
</dbReference>
<comment type="caution">
    <text evidence="2">The sequence shown here is derived from an EMBL/GenBank/DDBJ whole genome shotgun (WGS) entry which is preliminary data.</text>
</comment>
<keyword evidence="2" id="KW-0238">DNA-binding</keyword>
<organism evidence="2 3">
    <name type="scientific">Kribbella orskensis</name>
    <dbReference type="NCBI Taxonomy" id="2512216"/>
    <lineage>
        <taxon>Bacteria</taxon>
        <taxon>Bacillati</taxon>
        <taxon>Actinomycetota</taxon>
        <taxon>Actinomycetes</taxon>
        <taxon>Propionibacteriales</taxon>
        <taxon>Kribbellaceae</taxon>
        <taxon>Kribbella</taxon>
    </lineage>
</organism>